<keyword evidence="1 2" id="KW-0378">Hydrolase</keyword>
<dbReference type="PANTHER" id="PTHR35561:SF1">
    <property type="entry name" value="RNA 2',3'-CYCLIC PHOSPHODIESTERASE"/>
    <property type="match status" value="1"/>
</dbReference>
<evidence type="ECO:0000313" key="3">
    <source>
        <dbReference type="EMBL" id="MBD7985051.1"/>
    </source>
</evidence>
<comment type="function">
    <text evidence="2">Hydrolyzes RNA 2',3'-cyclic phosphodiester to an RNA 2'-phosphomonoester.</text>
</comment>
<comment type="caution">
    <text evidence="3">The sequence shown here is derived from an EMBL/GenBank/DDBJ whole genome shotgun (WGS) entry which is preliminary data.</text>
</comment>
<reference evidence="3 4" key="1">
    <citation type="submission" date="2020-08" db="EMBL/GenBank/DDBJ databases">
        <title>A Genomic Blueprint of the Chicken Gut Microbiome.</title>
        <authorList>
            <person name="Gilroy R."/>
            <person name="Ravi A."/>
            <person name="Getino M."/>
            <person name="Pursley I."/>
            <person name="Horton D.L."/>
            <person name="Alikhan N.-F."/>
            <person name="Baker D."/>
            <person name="Gharbi K."/>
            <person name="Hall N."/>
            <person name="Watson M."/>
            <person name="Adriaenssens E.M."/>
            <person name="Foster-Nyarko E."/>
            <person name="Jarju S."/>
            <person name="Secka A."/>
            <person name="Antonio M."/>
            <person name="Oren A."/>
            <person name="Chaudhuri R."/>
            <person name="La Ragione R.M."/>
            <person name="Hildebrand F."/>
            <person name="Pallen M.J."/>
        </authorList>
    </citation>
    <scope>NUCLEOTIDE SEQUENCE [LARGE SCALE GENOMIC DNA]</scope>
    <source>
        <strain evidence="3 4">Sa2YVA2</strain>
    </source>
</reference>
<feature type="short sequence motif" description="HXTX 1" evidence="2">
    <location>
        <begin position="42"/>
        <end position="45"/>
    </location>
</feature>
<dbReference type="EC" id="3.1.4.58" evidence="2"/>
<dbReference type="Pfam" id="PF13563">
    <property type="entry name" value="2_5_RNA_ligase2"/>
    <property type="match status" value="1"/>
</dbReference>
<feature type="active site" description="Proton donor" evidence="2">
    <location>
        <position position="42"/>
    </location>
</feature>
<dbReference type="EMBL" id="JACSQN010000009">
    <property type="protein sequence ID" value="MBD7985051.1"/>
    <property type="molecule type" value="Genomic_DNA"/>
</dbReference>
<keyword evidence="4" id="KW-1185">Reference proteome</keyword>
<dbReference type="NCBIfam" id="TIGR02258">
    <property type="entry name" value="2_5_ligase"/>
    <property type="match status" value="1"/>
</dbReference>
<name>A0ABR8UAN3_9BACL</name>
<organism evidence="3 4">
    <name type="scientific">Sporosarcina quadrami</name>
    <dbReference type="NCBI Taxonomy" id="2762234"/>
    <lineage>
        <taxon>Bacteria</taxon>
        <taxon>Bacillati</taxon>
        <taxon>Bacillota</taxon>
        <taxon>Bacilli</taxon>
        <taxon>Bacillales</taxon>
        <taxon>Caryophanaceae</taxon>
        <taxon>Sporosarcina</taxon>
    </lineage>
</organism>
<sequence>MSSHYFIGIKAPPTIKNQVVHYRDTLQLDRQYKVLPVDEDLHITLFFIGALTDQQRDLLNNRLNALAMNIHQFSLSIDGLSYFGSPTGPRVVYLSVEPSTELDFLQQSIAQSVSDLLSIKATNPFIPHITIAKKRKTLESSVIPIEQFEKVHFSAELFSLFTIHPDERPKYEATYSYVLQMK</sequence>
<comment type="similarity">
    <text evidence="2">Belongs to the 2H phosphoesterase superfamily. ThpR family.</text>
</comment>
<dbReference type="RefSeq" id="WP_191694840.1">
    <property type="nucleotide sequence ID" value="NZ_JACSQN010000009.1"/>
</dbReference>
<evidence type="ECO:0000313" key="4">
    <source>
        <dbReference type="Proteomes" id="UP000626786"/>
    </source>
</evidence>
<dbReference type="Gene3D" id="3.90.1140.10">
    <property type="entry name" value="Cyclic phosphodiesterase"/>
    <property type="match status" value="1"/>
</dbReference>
<feature type="short sequence motif" description="HXTX 2" evidence="2">
    <location>
        <begin position="128"/>
        <end position="131"/>
    </location>
</feature>
<proteinExistence type="inferred from homology"/>
<evidence type="ECO:0000256" key="1">
    <source>
        <dbReference type="ARBA" id="ARBA00022801"/>
    </source>
</evidence>
<dbReference type="PANTHER" id="PTHR35561">
    <property type="entry name" value="RNA 2',3'-CYCLIC PHOSPHODIESTERASE"/>
    <property type="match status" value="1"/>
</dbReference>
<feature type="active site" description="Proton acceptor" evidence="2">
    <location>
        <position position="128"/>
    </location>
</feature>
<dbReference type="HAMAP" id="MF_01940">
    <property type="entry name" value="RNA_CPDase"/>
    <property type="match status" value="1"/>
</dbReference>
<comment type="catalytic activity">
    <reaction evidence="2">
        <text>a 3'-end 2',3'-cyclophospho-ribonucleotide-RNA + H2O = a 3'-end 2'-phospho-ribonucleotide-RNA + H(+)</text>
        <dbReference type="Rhea" id="RHEA:11828"/>
        <dbReference type="Rhea" id="RHEA-COMP:10464"/>
        <dbReference type="Rhea" id="RHEA-COMP:17353"/>
        <dbReference type="ChEBI" id="CHEBI:15377"/>
        <dbReference type="ChEBI" id="CHEBI:15378"/>
        <dbReference type="ChEBI" id="CHEBI:83064"/>
        <dbReference type="ChEBI" id="CHEBI:173113"/>
        <dbReference type="EC" id="3.1.4.58"/>
    </reaction>
</comment>
<dbReference type="InterPro" id="IPR009097">
    <property type="entry name" value="Cyclic_Pdiesterase"/>
</dbReference>
<dbReference type="Proteomes" id="UP000626786">
    <property type="component" value="Unassembled WGS sequence"/>
</dbReference>
<dbReference type="InterPro" id="IPR004175">
    <property type="entry name" value="RNA_CPDase"/>
</dbReference>
<protein>
    <recommendedName>
        <fullName evidence="2">RNA 2',3'-cyclic phosphodiesterase</fullName>
        <shortName evidence="2">RNA 2',3'-CPDase</shortName>
        <ecNumber evidence="2">3.1.4.58</ecNumber>
    </recommendedName>
</protein>
<gene>
    <name evidence="3" type="primary">thpR</name>
    <name evidence="3" type="ORF">H9649_10670</name>
</gene>
<accession>A0ABR8UAN3</accession>
<evidence type="ECO:0000256" key="2">
    <source>
        <dbReference type="HAMAP-Rule" id="MF_01940"/>
    </source>
</evidence>
<dbReference type="SUPFAM" id="SSF55144">
    <property type="entry name" value="LigT-like"/>
    <property type="match status" value="1"/>
</dbReference>